<name>A0A1F5ZHJ0_9BACT</name>
<proteinExistence type="predicted"/>
<evidence type="ECO:0000256" key="1">
    <source>
        <dbReference type="SAM" id="Phobius"/>
    </source>
</evidence>
<feature type="transmembrane region" description="Helical" evidence="1">
    <location>
        <begin position="5"/>
        <end position="21"/>
    </location>
</feature>
<organism evidence="2 3">
    <name type="scientific">Candidatus Gottesmanbacteria bacterium RBG_13_45_10</name>
    <dbReference type="NCBI Taxonomy" id="1798370"/>
    <lineage>
        <taxon>Bacteria</taxon>
        <taxon>Candidatus Gottesmaniibacteriota</taxon>
    </lineage>
</organism>
<dbReference type="CDD" id="cd18773">
    <property type="entry name" value="PDC1_HK_sensor"/>
    <property type="match status" value="1"/>
</dbReference>
<keyword evidence="1" id="KW-0812">Transmembrane</keyword>
<reference evidence="2 3" key="1">
    <citation type="journal article" date="2016" name="Nat. Commun.">
        <title>Thousands of microbial genomes shed light on interconnected biogeochemical processes in an aquifer system.</title>
        <authorList>
            <person name="Anantharaman K."/>
            <person name="Brown C.T."/>
            <person name="Hug L.A."/>
            <person name="Sharon I."/>
            <person name="Castelle C.J."/>
            <person name="Probst A.J."/>
            <person name="Thomas B.C."/>
            <person name="Singh A."/>
            <person name="Wilkins M.J."/>
            <person name="Karaoz U."/>
            <person name="Brodie E.L."/>
            <person name="Williams K.H."/>
            <person name="Hubbard S.S."/>
            <person name="Banfield J.F."/>
        </authorList>
    </citation>
    <scope>NUCLEOTIDE SEQUENCE [LARGE SCALE GENOMIC DNA]</scope>
</reference>
<dbReference type="AlphaFoldDB" id="A0A1F5ZHJ0"/>
<dbReference type="STRING" id="1798370.A2Z00_02060"/>
<dbReference type="EMBL" id="MFIZ01000007">
    <property type="protein sequence ID" value="OGG11988.1"/>
    <property type="molecule type" value="Genomic_DNA"/>
</dbReference>
<gene>
    <name evidence="2" type="ORF">A2Z00_02060</name>
</gene>
<sequence length="217" mass="23938">MRNSIIVVVLIIIGLLGWLGYQNFLKPKSPENQTITTAKEGTAAKTLLTPEIEAVLVKKIQLLENFAKQSNIVSAVEAQNVKNVGLTQSTIKELDNKWIATQGTDDFIKSFLTNNTANALATFQDNNPGFVEIFVTDKYGLIAGETNKTSDYLQSDEDWWIKAFNNGSGKAYHSEIEYDDSSKSESIALYVPINNNQKTTIGVIKGVFAVTAIQKEL</sequence>
<keyword evidence="1" id="KW-0472">Membrane</keyword>
<keyword evidence="1" id="KW-1133">Transmembrane helix</keyword>
<protein>
    <recommendedName>
        <fullName evidence="4">Cache domain-containing protein</fullName>
    </recommendedName>
</protein>
<comment type="caution">
    <text evidence="2">The sequence shown here is derived from an EMBL/GenBank/DDBJ whole genome shotgun (WGS) entry which is preliminary data.</text>
</comment>
<accession>A0A1F5ZHJ0</accession>
<dbReference type="Proteomes" id="UP000177268">
    <property type="component" value="Unassembled WGS sequence"/>
</dbReference>
<dbReference type="Gene3D" id="3.30.450.20">
    <property type="entry name" value="PAS domain"/>
    <property type="match status" value="1"/>
</dbReference>
<evidence type="ECO:0000313" key="3">
    <source>
        <dbReference type="Proteomes" id="UP000177268"/>
    </source>
</evidence>
<dbReference type="SUPFAM" id="SSF103190">
    <property type="entry name" value="Sensory domain-like"/>
    <property type="match status" value="1"/>
</dbReference>
<evidence type="ECO:0008006" key="4">
    <source>
        <dbReference type="Google" id="ProtNLM"/>
    </source>
</evidence>
<evidence type="ECO:0000313" key="2">
    <source>
        <dbReference type="EMBL" id="OGG11988.1"/>
    </source>
</evidence>
<dbReference type="InterPro" id="IPR029151">
    <property type="entry name" value="Sensor-like_sf"/>
</dbReference>